<feature type="compositionally biased region" description="Polar residues" evidence="10">
    <location>
        <begin position="517"/>
        <end position="526"/>
    </location>
</feature>
<sequence length="554" mass="59786">MSPVAPPESLLEHISASITHTATSQIHLADPPPAMEQSPPQSIKREPSPLREHEELPPQSALVNALGDHKTAMDEEMAVVEDSDQNVCSNCTTTTTPLWRRAPDGTLICNACGLYLRSNHHHRPVNLKRPPNTVAVKAQGGSCKGDGSCNGMGGSPACEGCPAFDNRMFTRCQGSSTSKPTVGETSKVKGDLDGQLAVACFNCHSTITPLWRRDDIGNTICNACGLYFKLHGKHRPIKMKRDTIKRRKRTPNLYKKLDPSTGSHSRSNSNEKLSGSETADLSVIDSESSPSRALHFDKGHHSRPSSTTPTQSNSPYYHISPPGQGQYTNVYSPPQTRPIGNGPASTNLVAAQTPLIQYNASGQPLSSYYPPYIGHGRMPNGPGPLPGPPPSRPYVSLTQSLAMPRAISPQFLDQSGRHLPRAALESEKKQTISREAASQMQPTLKNSDQADTTRRVPISHYLSSQTMDSSSEIKGAQNVGIEPKSGLSFSVSPSPPVSVTSTPSRLADTSELKNSETEQNNESNKGNIAPIAVDFTSAFQIKKPKVRSIDDLLN</sequence>
<dbReference type="Pfam" id="PF00320">
    <property type="entry name" value="GATA"/>
    <property type="match status" value="2"/>
</dbReference>
<dbReference type="KEGG" id="asau:88172926"/>
<protein>
    <recommendedName>
        <fullName evidence="11">GATA-type domain-containing protein</fullName>
    </recommendedName>
</protein>
<keyword evidence="6" id="KW-0805">Transcription regulation</keyword>
<dbReference type="GO" id="GO:0000122">
    <property type="term" value="P:negative regulation of transcription by RNA polymerase II"/>
    <property type="evidence" value="ECO:0007669"/>
    <property type="project" value="TreeGrafter"/>
</dbReference>
<evidence type="ECO:0000256" key="4">
    <source>
        <dbReference type="ARBA" id="ARBA00022771"/>
    </source>
</evidence>
<feature type="compositionally biased region" description="Polar residues" evidence="10">
    <location>
        <begin position="323"/>
        <end position="334"/>
    </location>
</feature>
<feature type="compositionally biased region" description="Polar residues" evidence="10">
    <location>
        <begin position="436"/>
        <end position="450"/>
    </location>
</feature>
<dbReference type="Proteomes" id="UP001338582">
    <property type="component" value="Chromosome 2"/>
</dbReference>
<comment type="subcellular location">
    <subcellularLocation>
        <location evidence="1">Nucleus</location>
    </subcellularLocation>
</comment>
<evidence type="ECO:0000256" key="1">
    <source>
        <dbReference type="ARBA" id="ARBA00004123"/>
    </source>
</evidence>
<dbReference type="GO" id="GO:0006879">
    <property type="term" value="P:intracellular iron ion homeostasis"/>
    <property type="evidence" value="ECO:0007669"/>
    <property type="project" value="UniProtKB-ARBA"/>
</dbReference>
<keyword evidence="13" id="KW-1185">Reference proteome</keyword>
<dbReference type="RefSeq" id="XP_062876965.1">
    <property type="nucleotide sequence ID" value="XM_063020895.1"/>
</dbReference>
<feature type="region of interest" description="Disordered" evidence="10">
    <location>
        <begin position="238"/>
        <end position="346"/>
    </location>
</feature>
<dbReference type="GO" id="GO:0045944">
    <property type="term" value="P:positive regulation of transcription by RNA polymerase II"/>
    <property type="evidence" value="ECO:0007669"/>
    <property type="project" value="TreeGrafter"/>
</dbReference>
<dbReference type="PROSITE" id="PS50114">
    <property type="entry name" value="GATA_ZN_FINGER_2"/>
    <property type="match status" value="2"/>
</dbReference>
<dbReference type="PANTHER" id="PTHR10071">
    <property type="entry name" value="TRANSCRIPTION FACTOR GATA FAMILY MEMBER"/>
    <property type="match status" value="1"/>
</dbReference>
<keyword evidence="3" id="KW-0677">Repeat</keyword>
<feature type="compositionally biased region" description="Polar residues" evidence="10">
    <location>
        <begin position="260"/>
        <end position="291"/>
    </location>
</feature>
<dbReference type="FunFam" id="3.30.50.10:FF:000039">
    <property type="entry name" value="Siderophore transcription factor SreA"/>
    <property type="match status" value="1"/>
</dbReference>
<dbReference type="Gene3D" id="3.30.50.10">
    <property type="entry name" value="Erythroid Transcription Factor GATA-1, subunit A"/>
    <property type="match status" value="2"/>
</dbReference>
<dbReference type="AlphaFoldDB" id="A0AAX4H9D0"/>
<feature type="domain" description="GATA-type" evidence="11">
    <location>
        <begin position="82"/>
        <end position="137"/>
    </location>
</feature>
<evidence type="ECO:0000256" key="5">
    <source>
        <dbReference type="ARBA" id="ARBA00022833"/>
    </source>
</evidence>
<proteinExistence type="predicted"/>
<name>A0AAX4H9D0_9ASCO</name>
<accession>A0AAX4H9D0</accession>
<feature type="region of interest" description="Disordered" evidence="10">
    <location>
        <begin position="484"/>
        <end position="528"/>
    </location>
</feature>
<dbReference type="SUPFAM" id="SSF57716">
    <property type="entry name" value="Glucocorticoid receptor-like (DNA-binding domain)"/>
    <property type="match status" value="2"/>
</dbReference>
<dbReference type="InterPro" id="IPR000679">
    <property type="entry name" value="Znf_GATA"/>
</dbReference>
<keyword evidence="8" id="KW-0539">Nucleus</keyword>
<feature type="region of interest" description="Disordered" evidence="10">
    <location>
        <begin position="424"/>
        <end position="455"/>
    </location>
</feature>
<keyword evidence="5" id="KW-0862">Zinc</keyword>
<dbReference type="CDD" id="cd00202">
    <property type="entry name" value="ZnF_GATA"/>
    <property type="match status" value="2"/>
</dbReference>
<feature type="region of interest" description="Disordered" evidence="10">
    <location>
        <begin position="1"/>
        <end position="58"/>
    </location>
</feature>
<dbReference type="PRINTS" id="PR00619">
    <property type="entry name" value="GATAZNFINGER"/>
</dbReference>
<dbReference type="PROSITE" id="PS00344">
    <property type="entry name" value="GATA_ZN_FINGER_1"/>
    <property type="match status" value="2"/>
</dbReference>
<feature type="compositionally biased region" description="Basic residues" evidence="10">
    <location>
        <begin position="238"/>
        <end position="250"/>
    </location>
</feature>
<evidence type="ECO:0000259" key="11">
    <source>
        <dbReference type="PROSITE" id="PS50114"/>
    </source>
</evidence>
<evidence type="ECO:0000256" key="7">
    <source>
        <dbReference type="ARBA" id="ARBA00023163"/>
    </source>
</evidence>
<dbReference type="FunFam" id="3.30.50.10:FF:000007">
    <property type="entry name" value="Nitrogen regulatory AreA, N-terminal"/>
    <property type="match status" value="1"/>
</dbReference>
<evidence type="ECO:0000256" key="8">
    <source>
        <dbReference type="ARBA" id="ARBA00023242"/>
    </source>
</evidence>
<evidence type="ECO:0000256" key="10">
    <source>
        <dbReference type="SAM" id="MobiDB-lite"/>
    </source>
</evidence>
<evidence type="ECO:0000256" key="9">
    <source>
        <dbReference type="PROSITE-ProRule" id="PRU00094"/>
    </source>
</evidence>
<keyword evidence="7" id="KW-0804">Transcription</keyword>
<feature type="compositionally biased region" description="Low complexity" evidence="10">
    <location>
        <begin position="304"/>
        <end position="315"/>
    </location>
</feature>
<dbReference type="InterPro" id="IPR039355">
    <property type="entry name" value="Transcription_factor_GATA"/>
</dbReference>
<dbReference type="GO" id="GO:0000981">
    <property type="term" value="F:DNA-binding transcription factor activity, RNA polymerase II-specific"/>
    <property type="evidence" value="ECO:0007669"/>
    <property type="project" value="TreeGrafter"/>
</dbReference>
<evidence type="ECO:0000256" key="6">
    <source>
        <dbReference type="ARBA" id="ARBA00023015"/>
    </source>
</evidence>
<dbReference type="InterPro" id="IPR013088">
    <property type="entry name" value="Znf_NHR/GATA"/>
</dbReference>
<feature type="domain" description="GATA-type" evidence="11">
    <location>
        <begin position="194"/>
        <end position="247"/>
    </location>
</feature>
<keyword evidence="2" id="KW-0479">Metal-binding</keyword>
<organism evidence="12 13">
    <name type="scientific">Australozyma saopauloensis</name>
    <dbReference type="NCBI Taxonomy" id="291208"/>
    <lineage>
        <taxon>Eukaryota</taxon>
        <taxon>Fungi</taxon>
        <taxon>Dikarya</taxon>
        <taxon>Ascomycota</taxon>
        <taxon>Saccharomycotina</taxon>
        <taxon>Pichiomycetes</taxon>
        <taxon>Metschnikowiaceae</taxon>
        <taxon>Australozyma</taxon>
    </lineage>
</organism>
<dbReference type="GeneID" id="88172926"/>
<feature type="compositionally biased region" description="Basic and acidic residues" evidence="10">
    <location>
        <begin position="43"/>
        <end position="56"/>
    </location>
</feature>
<dbReference type="GO" id="GO:0005634">
    <property type="term" value="C:nucleus"/>
    <property type="evidence" value="ECO:0007669"/>
    <property type="project" value="UniProtKB-SubCell"/>
</dbReference>
<keyword evidence="4 9" id="KW-0863">Zinc-finger</keyword>
<feature type="compositionally biased region" description="Polar residues" evidence="10">
    <location>
        <begin position="16"/>
        <end position="26"/>
    </location>
</feature>
<reference evidence="12 13" key="1">
    <citation type="submission" date="2023-10" db="EMBL/GenBank/DDBJ databases">
        <title>Draft Genome Sequence of Candida saopaulonensis from a very Premature Infant with Sepsis.</title>
        <authorList>
            <person name="Ning Y."/>
            <person name="Dai R."/>
            <person name="Xiao M."/>
            <person name="Xu Y."/>
            <person name="Yan Q."/>
            <person name="Zhang L."/>
        </authorList>
    </citation>
    <scope>NUCLEOTIDE SEQUENCE [LARGE SCALE GENOMIC DNA]</scope>
    <source>
        <strain evidence="12 13">19XY460</strain>
    </source>
</reference>
<evidence type="ECO:0000256" key="2">
    <source>
        <dbReference type="ARBA" id="ARBA00022723"/>
    </source>
</evidence>
<dbReference type="GO" id="GO:0008270">
    <property type="term" value="F:zinc ion binding"/>
    <property type="evidence" value="ECO:0007669"/>
    <property type="project" value="UniProtKB-KW"/>
</dbReference>
<dbReference type="GO" id="GO:0000978">
    <property type="term" value="F:RNA polymerase II cis-regulatory region sequence-specific DNA binding"/>
    <property type="evidence" value="ECO:0007669"/>
    <property type="project" value="TreeGrafter"/>
</dbReference>
<evidence type="ECO:0000313" key="12">
    <source>
        <dbReference type="EMBL" id="WPK24582.1"/>
    </source>
</evidence>
<dbReference type="PANTHER" id="PTHR10071:SF281">
    <property type="entry name" value="BOX A-BINDING FACTOR-RELATED"/>
    <property type="match status" value="1"/>
</dbReference>
<evidence type="ECO:0000256" key="3">
    <source>
        <dbReference type="ARBA" id="ARBA00022737"/>
    </source>
</evidence>
<dbReference type="EMBL" id="CP138895">
    <property type="protein sequence ID" value="WPK24582.1"/>
    <property type="molecule type" value="Genomic_DNA"/>
</dbReference>
<evidence type="ECO:0000313" key="13">
    <source>
        <dbReference type="Proteomes" id="UP001338582"/>
    </source>
</evidence>
<dbReference type="SMART" id="SM00401">
    <property type="entry name" value="ZnF_GATA"/>
    <property type="match status" value="2"/>
</dbReference>
<gene>
    <name evidence="12" type="ORF">PUMCH_001861</name>
</gene>